<dbReference type="Proteomes" id="UP000236753">
    <property type="component" value="Unassembled WGS sequence"/>
</dbReference>
<dbReference type="InterPro" id="IPR013785">
    <property type="entry name" value="Aldolase_TIM"/>
</dbReference>
<dbReference type="Gene3D" id="1.10.10.920">
    <property type="match status" value="1"/>
</dbReference>
<dbReference type="EMBL" id="FNUX01000002">
    <property type="protein sequence ID" value="SEF47987.1"/>
    <property type="molecule type" value="Genomic_DNA"/>
</dbReference>
<dbReference type="AlphaFoldDB" id="A0A1H5SE07"/>
<dbReference type="OrthoDB" id="9808022at2"/>
<gene>
    <name evidence="3" type="ORF">SAMN05216334_102105</name>
</gene>
<evidence type="ECO:0000313" key="4">
    <source>
        <dbReference type="Proteomes" id="UP000236753"/>
    </source>
</evidence>
<dbReference type="PANTHER" id="PTHR13932">
    <property type="entry name" value="COPROPORPHYRINIGEN III OXIDASE"/>
    <property type="match status" value="1"/>
</dbReference>
<dbReference type="InterPro" id="IPR034505">
    <property type="entry name" value="Coproporphyrinogen-III_oxidase"/>
</dbReference>
<dbReference type="GO" id="GO:0005737">
    <property type="term" value="C:cytoplasm"/>
    <property type="evidence" value="ECO:0007669"/>
    <property type="project" value="TreeGrafter"/>
</dbReference>
<dbReference type="Pfam" id="PF06969">
    <property type="entry name" value="HemN_C"/>
    <property type="match status" value="1"/>
</dbReference>
<sequence>MWWCYIDMVAMERIFRKTGSLVHSLQFPDALPSSLEADSELICRFGNYYPDPCLYPGLDCFIEAFDAHTYSDWINNRKSGCFRRPVSLDLYVPFCCPLRLHRHSNQIISSDKNSIETYLNYLLRDIRLQGQLFKGDTKVEQIYFRGGATFLSGAQLNTLVEEIKRCFNLIEGGCFCIEIEARPLTNCSMQALKRMGFNSAIVGVHGLDQQTNHSKQCIQSEEAIVQAIRDIRRAGFKSVKAELSYGLPEQNWDEFANTLLKIIATNPDQIKLPDYKQFAGMLKLRRGNDFTELSTAEVIEMMLLAISCLTEAGYSHIGMNLFARYDDPLAVAQRQGRLHYGLRGFSICPDCDHLALGASGVGRIGPTLHQNQCDLLQYYDKLEQNIPPILRGLALNADDLLRRSIMYALICHSVISYDSVEAFFPIDFRQYFAAELTDLQAYAEAGLVALDNEEIVVTSKGQLFINSICGIFDKYLRKQH</sequence>
<dbReference type="GO" id="GO:0006782">
    <property type="term" value="P:protoporphyrinogen IX biosynthetic process"/>
    <property type="evidence" value="ECO:0007669"/>
    <property type="project" value="TreeGrafter"/>
</dbReference>
<organism evidence="3 4">
    <name type="scientific">Nitrosomonas ureae</name>
    <dbReference type="NCBI Taxonomy" id="44577"/>
    <lineage>
        <taxon>Bacteria</taxon>
        <taxon>Pseudomonadati</taxon>
        <taxon>Pseudomonadota</taxon>
        <taxon>Betaproteobacteria</taxon>
        <taxon>Nitrosomonadales</taxon>
        <taxon>Nitrosomonadaceae</taxon>
        <taxon>Nitrosomonas</taxon>
    </lineage>
</organism>
<name>A0A1H5SE07_9PROT</name>
<evidence type="ECO:0000313" key="3">
    <source>
        <dbReference type="EMBL" id="SEF47987.1"/>
    </source>
</evidence>
<dbReference type="Gene3D" id="3.20.20.70">
    <property type="entry name" value="Aldolase class I"/>
    <property type="match status" value="1"/>
</dbReference>
<dbReference type="GO" id="GO:0051989">
    <property type="term" value="F:coproporphyrinogen dehydrogenase activity"/>
    <property type="evidence" value="ECO:0007669"/>
    <property type="project" value="TreeGrafter"/>
</dbReference>
<dbReference type="SMART" id="SM00729">
    <property type="entry name" value="Elp3"/>
    <property type="match status" value="1"/>
</dbReference>
<reference evidence="3 4" key="1">
    <citation type="submission" date="2016-10" db="EMBL/GenBank/DDBJ databases">
        <authorList>
            <person name="de Groot N.N."/>
        </authorList>
    </citation>
    <scope>NUCLEOTIDE SEQUENCE [LARGE SCALE GENOMIC DNA]</scope>
    <source>
        <strain evidence="3 4">Nm13</strain>
    </source>
</reference>
<evidence type="ECO:0000259" key="2">
    <source>
        <dbReference type="SMART" id="SM00729"/>
    </source>
</evidence>
<dbReference type="InterPro" id="IPR006638">
    <property type="entry name" value="Elp3/MiaA/NifB-like_rSAM"/>
</dbReference>
<feature type="domain" description="Elp3/MiaA/NifB-like radical SAM core" evidence="2">
    <location>
        <begin position="87"/>
        <end position="304"/>
    </location>
</feature>
<dbReference type="InterPro" id="IPR010723">
    <property type="entry name" value="HemN_C"/>
</dbReference>
<accession>A0A1H5SE07</accession>
<protein>
    <submittedName>
        <fullName evidence="3">Oxygen-independent coproporphyrinogen-3 oxidase</fullName>
    </submittedName>
</protein>
<dbReference type="PANTHER" id="PTHR13932:SF6">
    <property type="entry name" value="OXYGEN-INDEPENDENT COPROPORPHYRINOGEN III OXIDASE"/>
    <property type="match status" value="1"/>
</dbReference>
<dbReference type="InterPro" id="IPR058240">
    <property type="entry name" value="rSAM_sf"/>
</dbReference>
<proteinExistence type="predicted"/>
<keyword evidence="1" id="KW-0560">Oxidoreductase</keyword>
<dbReference type="SUPFAM" id="SSF102114">
    <property type="entry name" value="Radical SAM enzymes"/>
    <property type="match status" value="1"/>
</dbReference>
<evidence type="ECO:0000256" key="1">
    <source>
        <dbReference type="ARBA" id="ARBA00023002"/>
    </source>
</evidence>
<dbReference type="GO" id="GO:0051539">
    <property type="term" value="F:4 iron, 4 sulfur cluster binding"/>
    <property type="evidence" value="ECO:0007669"/>
    <property type="project" value="TreeGrafter"/>
</dbReference>
<dbReference type="RefSeq" id="WP_103965381.1">
    <property type="nucleotide sequence ID" value="NZ_FNUX01000002.1"/>
</dbReference>